<dbReference type="AlphaFoldDB" id="A0A7S0LY35"/>
<evidence type="ECO:0000313" key="2">
    <source>
        <dbReference type="EMBL" id="CAD8625994.1"/>
    </source>
</evidence>
<protein>
    <recommendedName>
        <fullName evidence="3">Chalcone isomerase domain-containing protein</fullName>
    </recommendedName>
</protein>
<name>A0A7S0LY35_9CRYP</name>
<keyword evidence="1" id="KW-0732">Signal</keyword>
<gene>
    <name evidence="2" type="ORF">CCUR1050_LOCUS3672</name>
</gene>
<organism evidence="2">
    <name type="scientific">Cryptomonas curvata</name>
    <dbReference type="NCBI Taxonomy" id="233186"/>
    <lineage>
        <taxon>Eukaryota</taxon>
        <taxon>Cryptophyceae</taxon>
        <taxon>Cryptomonadales</taxon>
        <taxon>Cryptomonadaceae</taxon>
        <taxon>Cryptomonas</taxon>
    </lineage>
</organism>
<accession>A0A7S0LY35</accession>
<evidence type="ECO:0000256" key="1">
    <source>
        <dbReference type="SAM" id="SignalP"/>
    </source>
</evidence>
<feature type="signal peptide" evidence="1">
    <location>
        <begin position="1"/>
        <end position="25"/>
    </location>
</feature>
<feature type="chain" id="PRO_5031040912" description="Chalcone isomerase domain-containing protein" evidence="1">
    <location>
        <begin position="26"/>
        <end position="201"/>
    </location>
</feature>
<reference evidence="2" key="1">
    <citation type="submission" date="2021-01" db="EMBL/GenBank/DDBJ databases">
        <authorList>
            <person name="Corre E."/>
            <person name="Pelletier E."/>
            <person name="Niang G."/>
            <person name="Scheremetjew M."/>
            <person name="Finn R."/>
            <person name="Kale V."/>
            <person name="Holt S."/>
            <person name="Cochrane G."/>
            <person name="Meng A."/>
            <person name="Brown T."/>
            <person name="Cohen L."/>
        </authorList>
    </citation>
    <scope>NUCLEOTIDE SEQUENCE</scope>
    <source>
        <strain evidence="2">CCAP979/52</strain>
    </source>
</reference>
<dbReference type="EMBL" id="HBEZ01006470">
    <property type="protein sequence ID" value="CAD8625994.1"/>
    <property type="molecule type" value="Transcribed_RNA"/>
</dbReference>
<proteinExistence type="predicted"/>
<evidence type="ECO:0008006" key="3">
    <source>
        <dbReference type="Google" id="ProtNLM"/>
    </source>
</evidence>
<sequence length="201" mass="21806">MLFARTMLVASAALLLIDRTNMAWGFQVSPFGVKCLDGGANGLMLRTKRNAPSIFCSAAMNFNEPESSTETARTQDQKTGGADLSYTMFFSSDPSTEEAARQRAKAARAALRRSQLVGETIPSDWTRGNHYRDSERSVVFGPGELVIFKGRFAVVQMYDDDGMVVVEAACGDAPGSRSMRHLGPTVLGKITQSSLQALLNQ</sequence>